<dbReference type="EMBL" id="BK014720">
    <property type="protein sequence ID" value="DAD69417.1"/>
    <property type="molecule type" value="Genomic_DNA"/>
</dbReference>
<dbReference type="InterPro" id="IPR057087">
    <property type="entry name" value="Gp12-like"/>
</dbReference>
<dbReference type="Pfam" id="PF23961">
    <property type="entry name" value="Phage_tail_terminator_9"/>
    <property type="match status" value="1"/>
</dbReference>
<dbReference type="NCBIfam" id="NF047498">
    <property type="entry name" value="LIC_12616_fam"/>
    <property type="match status" value="1"/>
</dbReference>
<proteinExistence type="predicted"/>
<feature type="domain" description="Phage neck terminator protein gp12-like" evidence="1">
    <location>
        <begin position="14"/>
        <end position="156"/>
    </location>
</feature>
<evidence type="ECO:0000259" key="1">
    <source>
        <dbReference type="Pfam" id="PF23961"/>
    </source>
</evidence>
<protein>
    <recommendedName>
        <fullName evidence="1">Phage neck terminator protein gp12-like domain-containing protein</fullName>
    </recommendedName>
</protein>
<name>A0A8S5LHU0_9CAUD</name>
<sequence>MDTTTISALDTAKLRKWIQQALQLPNGAVIGGWLPENPLPAFITVDLMTSNEIGQATREFDGKRERIIQSMQSTVSVSCFGRHSLAQCYKLKAIFQSSAFLSFLKSNHWGVIRFSDVRNLTATVGADYEERGQFDVVFSHHHIVDTPLDPIESVEQRTNHIIQQIGG</sequence>
<organism evidence="2">
    <name type="scientific">Myoviridae sp. ctVDo27</name>
    <dbReference type="NCBI Taxonomy" id="2823548"/>
    <lineage>
        <taxon>Viruses</taxon>
        <taxon>Duplodnaviria</taxon>
        <taxon>Heunggongvirae</taxon>
        <taxon>Uroviricota</taxon>
        <taxon>Caudoviricetes</taxon>
    </lineage>
</organism>
<reference evidence="2" key="1">
    <citation type="journal article" date="2021" name="Proc. Natl. Acad. Sci. U.S.A.">
        <title>A Catalog of Tens of Thousands of Viruses from Human Metagenomes Reveals Hidden Associations with Chronic Diseases.</title>
        <authorList>
            <person name="Tisza M.J."/>
            <person name="Buck C.B."/>
        </authorList>
    </citation>
    <scope>NUCLEOTIDE SEQUENCE</scope>
    <source>
        <strain evidence="2">CtVDo27</strain>
    </source>
</reference>
<accession>A0A8S5LHU0</accession>
<evidence type="ECO:0000313" key="2">
    <source>
        <dbReference type="EMBL" id="DAD69417.1"/>
    </source>
</evidence>